<evidence type="ECO:0000256" key="11">
    <source>
        <dbReference type="ARBA" id="ARBA00023125"/>
    </source>
</evidence>
<evidence type="ECO:0000256" key="1">
    <source>
        <dbReference type="ARBA" id="ARBA00004651"/>
    </source>
</evidence>
<dbReference type="CDD" id="cd01127">
    <property type="entry name" value="TrwB_TraG_TraD_VirD4"/>
    <property type="match status" value="1"/>
</dbReference>
<evidence type="ECO:0000256" key="6">
    <source>
        <dbReference type="ARBA" id="ARBA00022692"/>
    </source>
</evidence>
<dbReference type="SUPFAM" id="SSF52540">
    <property type="entry name" value="P-loop containing nucleoside triphosphate hydrolases"/>
    <property type="match status" value="1"/>
</dbReference>
<dbReference type="InterPro" id="IPR036390">
    <property type="entry name" value="WH_DNA-bd_sf"/>
</dbReference>
<evidence type="ECO:0000256" key="13">
    <source>
        <dbReference type="ARBA" id="ARBA00023306"/>
    </source>
</evidence>
<evidence type="ECO:0000313" key="18">
    <source>
        <dbReference type="Proteomes" id="UP000196485"/>
    </source>
</evidence>
<dbReference type="EMBL" id="FYAH01000003">
    <property type="protein sequence ID" value="SMY16831.1"/>
    <property type="molecule type" value="Genomic_DNA"/>
</dbReference>
<evidence type="ECO:0000256" key="7">
    <source>
        <dbReference type="ARBA" id="ARBA00022741"/>
    </source>
</evidence>
<dbReference type="PROSITE" id="PS50901">
    <property type="entry name" value="FTSK"/>
    <property type="match status" value="1"/>
</dbReference>
<evidence type="ECO:0000256" key="10">
    <source>
        <dbReference type="ARBA" id="ARBA00022989"/>
    </source>
</evidence>
<dbReference type="Gene3D" id="3.40.50.300">
    <property type="entry name" value="P-loop containing nucleotide triphosphate hydrolases"/>
    <property type="match status" value="1"/>
</dbReference>
<organism evidence="17 18">
    <name type="scientific">Photobacterium aquimaris</name>
    <dbReference type="NCBI Taxonomy" id="512643"/>
    <lineage>
        <taxon>Bacteria</taxon>
        <taxon>Pseudomonadati</taxon>
        <taxon>Pseudomonadota</taxon>
        <taxon>Gammaproteobacteria</taxon>
        <taxon>Vibrionales</taxon>
        <taxon>Vibrionaceae</taxon>
        <taxon>Photobacterium</taxon>
    </lineage>
</organism>
<dbReference type="InterPro" id="IPR027417">
    <property type="entry name" value="P-loop_NTPase"/>
</dbReference>
<keyword evidence="12 15" id="KW-0472">Membrane</keyword>
<evidence type="ECO:0000313" key="17">
    <source>
        <dbReference type="EMBL" id="SMY16831.1"/>
    </source>
</evidence>
<dbReference type="Pfam" id="PF01580">
    <property type="entry name" value="FtsK_SpoIIIE"/>
    <property type="match status" value="1"/>
</dbReference>
<proteinExistence type="inferred from homology"/>
<dbReference type="Gene3D" id="1.10.10.10">
    <property type="entry name" value="Winged helix-like DNA-binding domain superfamily/Winged helix DNA-binding domain"/>
    <property type="match status" value="1"/>
</dbReference>
<dbReference type="Proteomes" id="UP000196485">
    <property type="component" value="Unassembled WGS sequence"/>
</dbReference>
<gene>
    <name evidence="17" type="primary">ftsK</name>
    <name evidence="17" type="ORF">PAQU9191_02071</name>
</gene>
<dbReference type="GO" id="GO:0051301">
    <property type="term" value="P:cell division"/>
    <property type="evidence" value="ECO:0007669"/>
    <property type="project" value="UniProtKB-KW"/>
</dbReference>
<evidence type="ECO:0000256" key="8">
    <source>
        <dbReference type="ARBA" id="ARBA00022829"/>
    </source>
</evidence>
<dbReference type="InterPro" id="IPR018541">
    <property type="entry name" value="Ftsk_gamma"/>
</dbReference>
<dbReference type="FunFam" id="3.30.980.40:FF:000001">
    <property type="entry name" value="DNA translocase FtsK"/>
    <property type="match status" value="1"/>
</dbReference>
<keyword evidence="18" id="KW-1185">Reference proteome</keyword>
<feature type="domain" description="FtsK" evidence="16">
    <location>
        <begin position="684"/>
        <end position="897"/>
    </location>
</feature>
<dbReference type="Pfam" id="PF17854">
    <property type="entry name" value="FtsK_alpha"/>
    <property type="match status" value="1"/>
</dbReference>
<evidence type="ECO:0000256" key="2">
    <source>
        <dbReference type="ARBA" id="ARBA00006474"/>
    </source>
</evidence>
<dbReference type="SUPFAM" id="SSF46785">
    <property type="entry name" value="Winged helix' DNA-binding domain"/>
    <property type="match status" value="1"/>
</dbReference>
<dbReference type="Gene3D" id="3.30.980.40">
    <property type="match status" value="1"/>
</dbReference>
<keyword evidence="13" id="KW-0131">Cell cycle</keyword>
<accession>A0A1Y6KXH9</accession>
<dbReference type="InterPro" id="IPR002543">
    <property type="entry name" value="FtsK_dom"/>
</dbReference>
<keyword evidence="9 14" id="KW-0067">ATP-binding</keyword>
<evidence type="ECO:0000259" key="16">
    <source>
        <dbReference type="PROSITE" id="PS50901"/>
    </source>
</evidence>
<evidence type="ECO:0000256" key="4">
    <source>
        <dbReference type="ARBA" id="ARBA00022475"/>
    </source>
</evidence>
<comment type="similarity">
    <text evidence="2">Belongs to the FtsK/SpoIIIE/SftA family.</text>
</comment>
<dbReference type="PANTHER" id="PTHR22683">
    <property type="entry name" value="SPORULATION PROTEIN RELATED"/>
    <property type="match status" value="1"/>
</dbReference>
<dbReference type="InterPro" id="IPR036388">
    <property type="entry name" value="WH-like_DNA-bd_sf"/>
</dbReference>
<dbReference type="PANTHER" id="PTHR22683:SF41">
    <property type="entry name" value="DNA TRANSLOCASE FTSK"/>
    <property type="match status" value="1"/>
</dbReference>
<keyword evidence="5" id="KW-0132">Cell division</keyword>
<feature type="binding site" evidence="14">
    <location>
        <begin position="701"/>
        <end position="708"/>
    </location>
    <ligand>
        <name>ATP</name>
        <dbReference type="ChEBI" id="CHEBI:30616"/>
    </ligand>
</feature>
<feature type="transmembrane region" description="Helical" evidence="15">
    <location>
        <begin position="73"/>
        <end position="95"/>
    </location>
</feature>
<evidence type="ECO:0000256" key="9">
    <source>
        <dbReference type="ARBA" id="ARBA00022840"/>
    </source>
</evidence>
<evidence type="ECO:0000256" key="14">
    <source>
        <dbReference type="PROSITE-ProRule" id="PRU00289"/>
    </source>
</evidence>
<dbReference type="Pfam" id="PF09397">
    <property type="entry name" value="FtsK_gamma"/>
    <property type="match status" value="1"/>
</dbReference>
<keyword evidence="4" id="KW-1003">Cell membrane</keyword>
<evidence type="ECO:0000256" key="3">
    <source>
        <dbReference type="ARBA" id="ARBA00020887"/>
    </source>
</evidence>
<sequence length="1045" mass="113739">MRKFKGKKLPKMRLSGWQRIVEGFLIISILVAIYMMVALVTFNPADPSWSQTAWEGVVQNKAGSFGALVADTLFFIFGSLAYIIPIVLVLLGWFIYHHRSKILSLDFMVYGTRWLGLMLLVLSSCGLADLNFDDIWYFSSGGVIGDVVANISLPLLNVLGATLLLMFAWAIGFTLFTGISWVTIVDQLGAKTLSGLTWILNKLRSDKHEIMRPFATDIAAESDMPYAQHLNNSDNDDQDDLLLSSYTTSSAVESAHGHAFERKDPVYAPSTATPIIRSSSAATVSDPLMTPVVEQVAPQVEPQPYVAPVEQAAPQVEPQPYVAPVEQAAPQVEPQPYVAPVEQAAPQVESQPYVEPVEQAAPQVEPQPYVAPVEQAAPQVEPQPYVAPVEQAAPQVEPQPYVAPVEQVAPQVEPQPYVAPVEQVAPQIEPQPYVAPVEQAAPLQGLSVSALERELEKDEDFTVAVDEQTQNVINAVVSEQPAASQVYTAPVAESFVPTANVDTSEEGLTDEEIFLKRIRDKQKEQAHLAGLDNPFLMQKEPDLPVPTSPMPTLDLLQPARKTVEKASDEELQATAALIESKLADYKIKVQVKGIYPGPVITRYELDLAPGVKVSRISGLSKDLARALSTTSVRVVEVIPGKPYIGLELPNKSRETVYMSEVVASEQFQNVGGALPIVLGNDIAGDAVVADLSKMPHLLVAGTTGSGKSVGVNVMILSLLYKCKPEDCRFIMIDPKMLELSIYEGIPHLLTEVVTDMKDAGNALRWCVGEMERRYKVLAACGVRNLAGYNAKLKEAAEAGHPIHDPLWKPGDTMDEYPPLLEKMPSIVVIVDEFADLMMVVGKKVEELIARLAQKARAAGIHLVLATQRPSVDVITGLIKANIPTRMAFTVSTKTDSRTILDQGGAETLLGMGDMLYLPSGQSHTIRVHGAFASDDDVHNVVNDWKARGRPQYIDSILNSDQGADSLLPGEAPSGDDDLDQLFDEVAAFVAETRRASISGVQRRFKIGYNRAARIVDQLQAHGIVSAPGHNANREVLAPPPVQQHD</sequence>
<dbReference type="AlphaFoldDB" id="A0A1Y6KXH9"/>
<keyword evidence="11" id="KW-0238">DNA-binding</keyword>
<protein>
    <recommendedName>
        <fullName evidence="3">DNA translocase FtsK</fullName>
    </recommendedName>
</protein>
<evidence type="ECO:0000256" key="12">
    <source>
        <dbReference type="ARBA" id="ARBA00023136"/>
    </source>
</evidence>
<dbReference type="InterPro" id="IPR025199">
    <property type="entry name" value="FtsK_4TM"/>
</dbReference>
<keyword evidence="7 14" id="KW-0547">Nucleotide-binding</keyword>
<keyword evidence="10 15" id="KW-1133">Transmembrane helix</keyword>
<reference evidence="18" key="1">
    <citation type="submission" date="2017-06" db="EMBL/GenBank/DDBJ databases">
        <authorList>
            <person name="Rodrigo-Torres L."/>
            <person name="Arahal R. D."/>
            <person name="Lucena T."/>
        </authorList>
    </citation>
    <scope>NUCLEOTIDE SEQUENCE [LARGE SCALE GENOMIC DNA]</scope>
    <source>
        <strain evidence="18">type strain: CECT 9192</strain>
    </source>
</reference>
<dbReference type="GO" id="GO:0005524">
    <property type="term" value="F:ATP binding"/>
    <property type="evidence" value="ECO:0007669"/>
    <property type="project" value="UniProtKB-UniRule"/>
</dbReference>
<dbReference type="FunFam" id="3.40.50.300:FF:000209">
    <property type="entry name" value="Cell division protein FtsK"/>
    <property type="match status" value="1"/>
</dbReference>
<dbReference type="InterPro" id="IPR041027">
    <property type="entry name" value="FtsK_alpha"/>
</dbReference>
<feature type="transmembrane region" description="Helical" evidence="15">
    <location>
        <begin position="163"/>
        <end position="184"/>
    </location>
</feature>
<feature type="transmembrane region" description="Helical" evidence="15">
    <location>
        <begin position="135"/>
        <end position="156"/>
    </location>
</feature>
<feature type="transmembrane region" description="Helical" evidence="15">
    <location>
        <begin position="20"/>
        <end position="42"/>
    </location>
</feature>
<dbReference type="GO" id="GO:0007059">
    <property type="term" value="P:chromosome segregation"/>
    <property type="evidence" value="ECO:0007669"/>
    <property type="project" value="UniProtKB-KW"/>
</dbReference>
<feature type="transmembrane region" description="Helical" evidence="15">
    <location>
        <begin position="107"/>
        <end position="129"/>
    </location>
</feature>
<dbReference type="Pfam" id="PF13491">
    <property type="entry name" value="FtsK_4TM"/>
    <property type="match status" value="1"/>
</dbReference>
<dbReference type="InterPro" id="IPR050206">
    <property type="entry name" value="FtsK/SpoIIIE/SftA"/>
</dbReference>
<dbReference type="SMART" id="SM00843">
    <property type="entry name" value="Ftsk_gamma"/>
    <property type="match status" value="1"/>
</dbReference>
<comment type="subcellular location">
    <subcellularLocation>
        <location evidence="1">Cell membrane</location>
        <topology evidence="1">Multi-pass membrane protein</topology>
    </subcellularLocation>
</comment>
<keyword evidence="8" id="KW-0159">Chromosome partition</keyword>
<name>A0A1Y6KXH9_9GAMM</name>
<dbReference type="GO" id="GO:0005886">
    <property type="term" value="C:plasma membrane"/>
    <property type="evidence" value="ECO:0007669"/>
    <property type="project" value="UniProtKB-SubCell"/>
</dbReference>
<keyword evidence="6 15" id="KW-0812">Transmembrane</keyword>
<dbReference type="GO" id="GO:0003677">
    <property type="term" value="F:DNA binding"/>
    <property type="evidence" value="ECO:0007669"/>
    <property type="project" value="UniProtKB-KW"/>
</dbReference>
<evidence type="ECO:0000256" key="5">
    <source>
        <dbReference type="ARBA" id="ARBA00022618"/>
    </source>
</evidence>
<evidence type="ECO:0000256" key="15">
    <source>
        <dbReference type="SAM" id="Phobius"/>
    </source>
</evidence>